<dbReference type="RefSeq" id="WP_171681363.1">
    <property type="nucleotide sequence ID" value="NZ_WHNZ01000004.1"/>
</dbReference>
<dbReference type="InterPro" id="IPR009319">
    <property type="entry name" value="Phage_A118_VSP1"/>
</dbReference>
<organism evidence="1 2">
    <name type="scientific">Paenibacillus planticolens</name>
    <dbReference type="NCBI Taxonomy" id="2654976"/>
    <lineage>
        <taxon>Bacteria</taxon>
        <taxon>Bacillati</taxon>
        <taxon>Bacillota</taxon>
        <taxon>Bacilli</taxon>
        <taxon>Bacillales</taxon>
        <taxon>Paenibacillaceae</taxon>
        <taxon>Paenibacillus</taxon>
    </lineage>
</organism>
<dbReference type="EMBL" id="WHNZ01000004">
    <property type="protein sequence ID" value="NOU98472.1"/>
    <property type="molecule type" value="Genomic_DNA"/>
</dbReference>
<dbReference type="Proteomes" id="UP000618579">
    <property type="component" value="Unassembled WGS sequence"/>
</dbReference>
<name>A0ABX1ZHK9_9BACL</name>
<keyword evidence="2" id="KW-1185">Reference proteome</keyword>
<gene>
    <name evidence="1" type="ORF">GC097_00325</name>
</gene>
<reference evidence="1 2" key="1">
    <citation type="submission" date="2019-10" db="EMBL/GenBank/DDBJ databases">
        <title>Description of Paenibacillus pedi sp. nov.</title>
        <authorList>
            <person name="Carlier A."/>
            <person name="Qi S."/>
        </authorList>
    </citation>
    <scope>NUCLEOTIDE SEQUENCE [LARGE SCALE GENOMIC DNA]</scope>
    <source>
        <strain evidence="1 2">LMG 31457</strain>
    </source>
</reference>
<sequence length="267" mass="28852">MYEDDIAEIVGEFRKAAEGINAEMASLDVSALTNSGARPVLKRIGEILRDLFAKVSEMVARLFGRAAAEGVSKARESIGVPSKPEPSKTQDAFVAAATSDMQADLLAVTQNIDRRTKAAVRRAVADSMRANISAGINGRKTLNRDTLARIRKSLGSSADTAIIDAAGRRWKPEVYVDMVTRTKTMNTQIDATINEALARDVQYGVISRHGAKDACAKYEGKVVKLTPDAPGDYPYIGDLKASGAIFHPNCKHVVSPIRNPERVINRG</sequence>
<protein>
    <submittedName>
        <fullName evidence="1">Minor capsid protein</fullName>
    </submittedName>
</protein>
<comment type="caution">
    <text evidence="1">The sequence shown here is derived from an EMBL/GenBank/DDBJ whole genome shotgun (WGS) entry which is preliminary data.</text>
</comment>
<dbReference type="Pfam" id="PF06152">
    <property type="entry name" value="Phage_min_cap2"/>
    <property type="match status" value="1"/>
</dbReference>
<evidence type="ECO:0000313" key="2">
    <source>
        <dbReference type="Proteomes" id="UP000618579"/>
    </source>
</evidence>
<evidence type="ECO:0000313" key="1">
    <source>
        <dbReference type="EMBL" id="NOU98472.1"/>
    </source>
</evidence>
<accession>A0ABX1ZHK9</accession>
<proteinExistence type="predicted"/>